<dbReference type="InterPro" id="IPR011598">
    <property type="entry name" value="bHLH_dom"/>
</dbReference>
<dbReference type="SMART" id="SM00353">
    <property type="entry name" value="HLH"/>
    <property type="match status" value="1"/>
</dbReference>
<reference evidence="7" key="2">
    <citation type="submission" date="2021-03" db="UniProtKB">
        <authorList>
            <consortium name="EnsemblPlants"/>
        </authorList>
    </citation>
    <scope>IDENTIFICATION</scope>
</reference>
<dbReference type="GO" id="GO:0005634">
    <property type="term" value="C:nucleus"/>
    <property type="evidence" value="ECO:0007669"/>
    <property type="project" value="UniProtKB-SubCell"/>
</dbReference>
<dbReference type="SUPFAM" id="SSF47459">
    <property type="entry name" value="HLH, helix-loop-helix DNA-binding domain"/>
    <property type="match status" value="1"/>
</dbReference>
<name>A0A803L4N6_CHEQI</name>
<feature type="region of interest" description="Disordered" evidence="5">
    <location>
        <begin position="159"/>
        <end position="189"/>
    </location>
</feature>
<feature type="compositionally biased region" description="Acidic residues" evidence="5">
    <location>
        <begin position="411"/>
        <end position="423"/>
    </location>
</feature>
<evidence type="ECO:0000256" key="3">
    <source>
        <dbReference type="ARBA" id="ARBA00023163"/>
    </source>
</evidence>
<feature type="region of interest" description="Disordered" evidence="5">
    <location>
        <begin position="354"/>
        <end position="456"/>
    </location>
</feature>
<dbReference type="InterPro" id="IPR047265">
    <property type="entry name" value="PIF1-like_bHLH"/>
</dbReference>
<reference evidence="7" key="1">
    <citation type="journal article" date="2017" name="Nature">
        <title>The genome of Chenopodium quinoa.</title>
        <authorList>
            <person name="Jarvis D.E."/>
            <person name="Ho Y.S."/>
            <person name="Lightfoot D.J."/>
            <person name="Schmoeckel S.M."/>
            <person name="Li B."/>
            <person name="Borm T.J.A."/>
            <person name="Ohyanagi H."/>
            <person name="Mineta K."/>
            <person name="Michell C.T."/>
            <person name="Saber N."/>
            <person name="Kharbatia N.M."/>
            <person name="Rupper R.R."/>
            <person name="Sharp A.R."/>
            <person name="Dally N."/>
            <person name="Boughton B.A."/>
            <person name="Woo Y.H."/>
            <person name="Gao G."/>
            <person name="Schijlen E.G.W.M."/>
            <person name="Guo X."/>
            <person name="Momin A.A."/>
            <person name="Negrao S."/>
            <person name="Al-Babili S."/>
            <person name="Gehring C."/>
            <person name="Roessner U."/>
            <person name="Jung C."/>
            <person name="Murphy K."/>
            <person name="Arold S.T."/>
            <person name="Gojobori T."/>
            <person name="van der Linden C.G."/>
            <person name="van Loo E.N."/>
            <person name="Jellen E.N."/>
            <person name="Maughan P.J."/>
            <person name="Tester M."/>
        </authorList>
    </citation>
    <scope>NUCLEOTIDE SEQUENCE [LARGE SCALE GENOMIC DNA]</scope>
    <source>
        <strain evidence="7">cv. PI 614886</strain>
    </source>
</reference>
<dbReference type="GO" id="GO:0046983">
    <property type="term" value="F:protein dimerization activity"/>
    <property type="evidence" value="ECO:0007669"/>
    <property type="project" value="InterPro"/>
</dbReference>
<protein>
    <recommendedName>
        <fullName evidence="6">BHLH domain-containing protein</fullName>
    </recommendedName>
</protein>
<dbReference type="InterPro" id="IPR044273">
    <property type="entry name" value="PIF3-like"/>
</dbReference>
<keyword evidence="4" id="KW-0539">Nucleus</keyword>
<dbReference type="Gene3D" id="4.10.280.10">
    <property type="entry name" value="Helix-loop-helix DNA-binding domain"/>
    <property type="match status" value="1"/>
</dbReference>
<keyword evidence="3" id="KW-0804">Transcription</keyword>
<dbReference type="SMR" id="A0A803L4N6"/>
<comment type="subcellular location">
    <subcellularLocation>
        <location evidence="1">Nucleus</location>
    </subcellularLocation>
</comment>
<accession>A0A803L4N6</accession>
<dbReference type="PANTHER" id="PTHR46807:SF1">
    <property type="entry name" value="TRANSCRIPTION FACTOR PIF3"/>
    <property type="match status" value="1"/>
</dbReference>
<feature type="compositionally biased region" description="Polar residues" evidence="5">
    <location>
        <begin position="571"/>
        <end position="580"/>
    </location>
</feature>
<feature type="compositionally biased region" description="Basic residues" evidence="5">
    <location>
        <begin position="428"/>
        <end position="439"/>
    </location>
</feature>
<evidence type="ECO:0000259" key="6">
    <source>
        <dbReference type="PROSITE" id="PS50888"/>
    </source>
</evidence>
<dbReference type="EnsemblPlants" id="AUR62006825-RA">
    <property type="protein sequence ID" value="AUR62006825-RA:cds"/>
    <property type="gene ID" value="AUR62006825"/>
</dbReference>
<evidence type="ECO:0000256" key="2">
    <source>
        <dbReference type="ARBA" id="ARBA00023015"/>
    </source>
</evidence>
<dbReference type="AlphaFoldDB" id="A0A803L4N6"/>
<evidence type="ECO:0000313" key="7">
    <source>
        <dbReference type="EnsemblPlants" id="AUR62006825-RA:cds"/>
    </source>
</evidence>
<dbReference type="Proteomes" id="UP000596660">
    <property type="component" value="Unplaced"/>
</dbReference>
<dbReference type="InterPro" id="IPR036638">
    <property type="entry name" value="HLH_DNA-bd_sf"/>
</dbReference>
<dbReference type="GO" id="GO:0010017">
    <property type="term" value="P:red or far-red light signaling pathway"/>
    <property type="evidence" value="ECO:0007669"/>
    <property type="project" value="UniProtKB-ARBA"/>
</dbReference>
<keyword evidence="8" id="KW-1185">Reference proteome</keyword>
<evidence type="ECO:0000313" key="8">
    <source>
        <dbReference type="Proteomes" id="UP000596660"/>
    </source>
</evidence>
<feature type="domain" description="BHLH" evidence="6">
    <location>
        <begin position="440"/>
        <end position="489"/>
    </location>
</feature>
<dbReference type="GO" id="GO:0003700">
    <property type="term" value="F:DNA-binding transcription factor activity"/>
    <property type="evidence" value="ECO:0007669"/>
    <property type="project" value="InterPro"/>
</dbReference>
<dbReference type="PANTHER" id="PTHR46807">
    <property type="entry name" value="TRANSCRIPTION FACTOR PIF3"/>
    <property type="match status" value="1"/>
</dbReference>
<dbReference type="CDD" id="cd11445">
    <property type="entry name" value="bHLH_AtPIF_like"/>
    <property type="match status" value="1"/>
</dbReference>
<feature type="region of interest" description="Disordered" evidence="5">
    <location>
        <begin position="571"/>
        <end position="592"/>
    </location>
</feature>
<sequence>MPLTELVRMFKGKVDVTNEAASTSIDPSSRPDTDCVELVWENGQLMMQGNKARKSSNSNNFQTYGLKSQDGRSGTNCSKMAKFGTMDSVIGDFPMSVPSCEMGLDEDVDLVPWLNYPMEETLHNDYTSDFLNELSGVTINDLPTDNHLAYRERKISFHGDDHDNSASLKHNNTSKDYSSNEKNNRGGSIEVPQFMFPFQQSVPRSGISDITGSNASNTHHVGSRDSGLNPSSLSAFTSLRLQKLDAGQPSTTSSGFTNFPCFSRPAALSRANHVTVNPSKRLEDGNKRCTFSSNPANSTLVNLDSGYSQKEPISHNQSIMAPTNNNSIALPTKPRAEELLSANQPMCREDIAKNQASQNQVCDSPMSKVGTSGDRIMEPVVATSSVCSANSAERTSNEPARNSKRKSRETESEDPSEEIEEESVGGKKPSHGRGGSKRSRAAEVHNLSERRRRDRINEKMRALQELIPNCNKADKASMLDEAIEYLKTLQLQVLSMGAGITKMVPFQSPHYAIPGTGAMFHGMPGSNLQAFPHHGQGLAMSMQQTPTVSVPMGSFSKIPIGLNASGVGGSSNATHLAPSSSKKDANPQVISSMDSNNVNSSMNQATNQVFAFFAYIWIF</sequence>
<organism evidence="7 8">
    <name type="scientific">Chenopodium quinoa</name>
    <name type="common">Quinoa</name>
    <dbReference type="NCBI Taxonomy" id="63459"/>
    <lineage>
        <taxon>Eukaryota</taxon>
        <taxon>Viridiplantae</taxon>
        <taxon>Streptophyta</taxon>
        <taxon>Embryophyta</taxon>
        <taxon>Tracheophyta</taxon>
        <taxon>Spermatophyta</taxon>
        <taxon>Magnoliopsida</taxon>
        <taxon>eudicotyledons</taxon>
        <taxon>Gunneridae</taxon>
        <taxon>Pentapetalae</taxon>
        <taxon>Caryophyllales</taxon>
        <taxon>Chenopodiaceae</taxon>
        <taxon>Chenopodioideae</taxon>
        <taxon>Atripliceae</taxon>
        <taxon>Chenopodium</taxon>
    </lineage>
</organism>
<proteinExistence type="predicted"/>
<dbReference type="FunFam" id="4.10.280.10:FF:000004">
    <property type="entry name" value="Basic helix-loop-helix transcription factor"/>
    <property type="match status" value="1"/>
</dbReference>
<feature type="region of interest" description="Disordered" evidence="5">
    <location>
        <begin position="205"/>
        <end position="229"/>
    </location>
</feature>
<feature type="compositionally biased region" description="Basic and acidic residues" evidence="5">
    <location>
        <begin position="440"/>
        <end position="456"/>
    </location>
</feature>
<evidence type="ECO:0000256" key="1">
    <source>
        <dbReference type="ARBA" id="ARBA00004123"/>
    </source>
</evidence>
<dbReference type="Pfam" id="PF00010">
    <property type="entry name" value="HLH"/>
    <property type="match status" value="1"/>
</dbReference>
<evidence type="ECO:0000256" key="5">
    <source>
        <dbReference type="SAM" id="MobiDB-lite"/>
    </source>
</evidence>
<dbReference type="Gramene" id="AUR62006825-RA">
    <property type="protein sequence ID" value="AUR62006825-RA:cds"/>
    <property type="gene ID" value="AUR62006825"/>
</dbReference>
<dbReference type="PROSITE" id="PS50888">
    <property type="entry name" value="BHLH"/>
    <property type="match status" value="1"/>
</dbReference>
<feature type="compositionally biased region" description="Polar residues" evidence="5">
    <location>
        <begin position="165"/>
        <end position="177"/>
    </location>
</feature>
<dbReference type="OMA" id="EMNNNTC"/>
<evidence type="ECO:0000256" key="4">
    <source>
        <dbReference type="ARBA" id="ARBA00023242"/>
    </source>
</evidence>
<feature type="compositionally biased region" description="Polar residues" evidence="5">
    <location>
        <begin position="382"/>
        <end position="400"/>
    </location>
</feature>
<keyword evidence="2" id="KW-0805">Transcription regulation</keyword>